<comment type="caution">
    <text evidence="5">The sequence shown here is derived from an EMBL/GenBank/DDBJ whole genome shotgun (WGS) entry which is preliminary data.</text>
</comment>
<feature type="domain" description="Glycoside hydrolase family 31 TIM barrel" evidence="3">
    <location>
        <begin position="170"/>
        <end position="475"/>
    </location>
</feature>
<dbReference type="AlphaFoldDB" id="A0A8J3NCS8"/>
<dbReference type="Gene3D" id="2.60.40.1180">
    <property type="entry name" value="Golgi alpha-mannosidase II"/>
    <property type="match status" value="2"/>
</dbReference>
<dbReference type="InterPro" id="IPR048395">
    <property type="entry name" value="Glyco_hydro_31_C"/>
</dbReference>
<feature type="domain" description="Glycosyl hydrolase family 31 C-terminal" evidence="4">
    <location>
        <begin position="482"/>
        <end position="573"/>
    </location>
</feature>
<protein>
    <submittedName>
        <fullName evidence="5">Alpha-glucosidase</fullName>
    </submittedName>
</protein>
<dbReference type="InterPro" id="IPR013780">
    <property type="entry name" value="Glyco_hydro_b"/>
</dbReference>
<dbReference type="InterPro" id="IPR000322">
    <property type="entry name" value="Glyco_hydro_31_TIM"/>
</dbReference>
<dbReference type="PANTHER" id="PTHR22762">
    <property type="entry name" value="ALPHA-GLUCOSIDASE"/>
    <property type="match status" value="1"/>
</dbReference>
<dbReference type="Pfam" id="PF21365">
    <property type="entry name" value="Glyco_hydro_31_3rd"/>
    <property type="match status" value="1"/>
</dbReference>
<dbReference type="GO" id="GO:0005975">
    <property type="term" value="P:carbohydrate metabolic process"/>
    <property type="evidence" value="ECO:0007669"/>
    <property type="project" value="InterPro"/>
</dbReference>
<dbReference type="Pfam" id="PF01055">
    <property type="entry name" value="Glyco_hydro_31_2nd"/>
    <property type="match status" value="1"/>
</dbReference>
<gene>
    <name evidence="5" type="ORF">Aru02nite_55180</name>
</gene>
<keyword evidence="6" id="KW-1185">Reference proteome</keyword>
<dbReference type="CDD" id="cd06595">
    <property type="entry name" value="GH31_u1"/>
    <property type="match status" value="1"/>
</dbReference>
<dbReference type="SUPFAM" id="SSF51011">
    <property type="entry name" value="Glycosyl hydrolase domain"/>
    <property type="match status" value="1"/>
</dbReference>
<proteinExistence type="inferred from homology"/>
<evidence type="ECO:0000313" key="6">
    <source>
        <dbReference type="Proteomes" id="UP000612808"/>
    </source>
</evidence>
<organism evidence="5 6">
    <name type="scientific">Actinocatenispora rupis</name>
    <dbReference type="NCBI Taxonomy" id="519421"/>
    <lineage>
        <taxon>Bacteria</taxon>
        <taxon>Bacillati</taxon>
        <taxon>Actinomycetota</taxon>
        <taxon>Actinomycetes</taxon>
        <taxon>Micromonosporales</taxon>
        <taxon>Micromonosporaceae</taxon>
        <taxon>Actinocatenispora</taxon>
    </lineage>
</organism>
<sequence length="761" mass="83474">MLRGDRWRVSVLADGLLRLEWSDDGEFEDRPSTFAVHRDLDPPPFAATTDDGVLEVRTDRCTLRYDGAPFSASGLTVTTPSGGRWRFGQPGGGLGGTARTLDEVDGRTELGGGVVARTGVAVVDDSASFLFDDAGGIAARRPGRRDLYVFAYGSDHAAAVRALYELSGHPPVLPRWALGNWWSRYHPYTAGEYLELFDRFDAEGLPFSVAVIDMDWHRVGSVPARYGTGWTGYSWERSLVPDPPAFLAELHRRNLRTTLNLHPADGVRAFEDAYPEVARAVGIDPDSGRTVEFDLTDETFRDAYFRHLHHPLEDEGVDFWWIDWQQGTTSRMAGVDPLWLLNHYHFLDSGRDGRRPMAFSRYAGPGSHRYGVGFSGDTVVTWDSLDFQPEFTATAANIGYGWWSHDIGGHLRGRRDDELATRWVQLGVFSPILRLHSSNNPFIRKEPWLFPGEARQAMGEALRLRHRLVPYLHTMNHRAAAGTPLVRPMYHVLPDRAEAYEVPNQFAFGSELVVAPATSRRDPTTLRSATRAWLPPGTWTDLFTGTVYDGDRWLELHRGLDTIPVLLRAGGILPLAGPDDLDATRNPDHLELLVSPWADGTFTLVEDDGKGDGTALVTATTTLSWDATAGVLRIGPAEGADGVVPATRTWTVTFLADAPTEAPLVDGVPVEVVAGDGRFSVRVAGAAATVQVRPAEPADRTAAAVERILGDAQCEYAVKLAAWEVVGSGRSVAARLAELHALHLPPALYGAVAEQLTARET</sequence>
<evidence type="ECO:0000256" key="1">
    <source>
        <dbReference type="ARBA" id="ARBA00007806"/>
    </source>
</evidence>
<dbReference type="Proteomes" id="UP000612808">
    <property type="component" value="Unassembled WGS sequence"/>
</dbReference>
<dbReference type="Gene3D" id="2.60.40.1760">
    <property type="entry name" value="glycosyl hydrolase (family 31)"/>
    <property type="match status" value="1"/>
</dbReference>
<evidence type="ECO:0000256" key="2">
    <source>
        <dbReference type="RuleBase" id="RU361185"/>
    </source>
</evidence>
<accession>A0A8J3NCS8</accession>
<dbReference type="Gene3D" id="3.20.20.80">
    <property type="entry name" value="Glycosidases"/>
    <property type="match status" value="1"/>
</dbReference>
<evidence type="ECO:0000313" key="5">
    <source>
        <dbReference type="EMBL" id="GID14629.1"/>
    </source>
</evidence>
<dbReference type="SUPFAM" id="SSF51445">
    <property type="entry name" value="(Trans)glycosidases"/>
    <property type="match status" value="1"/>
</dbReference>
<comment type="similarity">
    <text evidence="1 2">Belongs to the glycosyl hydrolase 31 family.</text>
</comment>
<dbReference type="InterPro" id="IPR017853">
    <property type="entry name" value="GH"/>
</dbReference>
<dbReference type="GO" id="GO:0090599">
    <property type="term" value="F:alpha-glucosidase activity"/>
    <property type="evidence" value="ECO:0007669"/>
    <property type="project" value="TreeGrafter"/>
</dbReference>
<evidence type="ECO:0000259" key="3">
    <source>
        <dbReference type="Pfam" id="PF01055"/>
    </source>
</evidence>
<keyword evidence="2" id="KW-0326">Glycosidase</keyword>
<evidence type="ECO:0000259" key="4">
    <source>
        <dbReference type="Pfam" id="PF21365"/>
    </source>
</evidence>
<keyword evidence="2" id="KW-0378">Hydrolase</keyword>
<reference evidence="5" key="1">
    <citation type="submission" date="2021-01" db="EMBL/GenBank/DDBJ databases">
        <title>Whole genome shotgun sequence of Actinocatenispora rupis NBRC 107355.</title>
        <authorList>
            <person name="Komaki H."/>
            <person name="Tamura T."/>
        </authorList>
    </citation>
    <scope>NUCLEOTIDE SEQUENCE</scope>
    <source>
        <strain evidence="5">NBRC 107355</strain>
    </source>
</reference>
<dbReference type="PANTHER" id="PTHR22762:SF89">
    <property type="entry name" value="ALPHA-XYLOSIDASE"/>
    <property type="match status" value="1"/>
</dbReference>
<name>A0A8J3NCS8_9ACTN</name>
<dbReference type="EMBL" id="BOMB01000032">
    <property type="protein sequence ID" value="GID14629.1"/>
    <property type="molecule type" value="Genomic_DNA"/>
</dbReference>
<dbReference type="GO" id="GO:0006491">
    <property type="term" value="P:N-glycan processing"/>
    <property type="evidence" value="ECO:0007669"/>
    <property type="project" value="TreeGrafter"/>
</dbReference>